<dbReference type="NCBIfam" id="TIGR01484">
    <property type="entry name" value="HAD-SF-IIB"/>
    <property type="match status" value="1"/>
</dbReference>
<dbReference type="RefSeq" id="WP_007664546.1">
    <property type="nucleotide sequence ID" value="NZ_CAKW01000014.1"/>
</dbReference>
<dbReference type="PROSITE" id="PS01229">
    <property type="entry name" value="COF_2"/>
    <property type="match status" value="1"/>
</dbReference>
<dbReference type="InterPro" id="IPR036412">
    <property type="entry name" value="HAD-like_sf"/>
</dbReference>
<dbReference type="GO" id="GO:0000287">
    <property type="term" value="F:magnesium ion binding"/>
    <property type="evidence" value="ECO:0007669"/>
    <property type="project" value="TreeGrafter"/>
</dbReference>
<reference evidence="4 7" key="4">
    <citation type="journal article" date="2016" name="Genome Announc.">
        <title>Fully Closed Genome Sequences of Five Type Strains of the Genus Cronobacter and One Cronobacter sakazakii Strain.</title>
        <authorList>
            <person name="Moine D."/>
            <person name="Kassam M."/>
            <person name="Baert L."/>
            <person name="Tang Y."/>
            <person name="Barretto C."/>
            <person name="Ngom Bru C."/>
            <person name="Klijn A."/>
            <person name="Descombes P."/>
        </authorList>
    </citation>
    <scope>NUCLEOTIDE SEQUENCE [LARGE SCALE GENOMIC DNA]</scope>
    <source>
        <strain evidence="4 7">LMG 26250</strain>
    </source>
</reference>
<dbReference type="Proteomes" id="UP000067320">
    <property type="component" value="Chromosome"/>
</dbReference>
<proteinExistence type="predicted"/>
<name>K7ZXF1_9ENTR</name>
<dbReference type="EMBL" id="CP012264">
    <property type="protein sequence ID" value="ALB62208.1"/>
    <property type="molecule type" value="Genomic_DNA"/>
</dbReference>
<sequence length="270" mass="30243">MAVKLIAVDMDGTFLSDDKTYPRERFLAQYAELKARGIRFVVASGNQYYQLVSFFPEIADEIAFVAENGAWVVCEGEDVFNGELTEEQYRHVISHLLTMEDLEIIACGKNSGYTLNRYDERFKKMAARYYHRLQYVDDLRCVKDIFFKFALNLPDMHLLKTMDALTEALEGIMVPVSSGHGSIDLIIPGLHKANGIRLLQQRWGIGDNDVVAFGDGGNDVEMLRHAGFGFAMENAPEAIHKVAQYRAPANNQAGVLAIIDKILKGEAPFA</sequence>
<dbReference type="NCBIfam" id="TIGR00099">
    <property type="entry name" value="Cof-subfamily"/>
    <property type="match status" value="1"/>
</dbReference>
<dbReference type="SUPFAM" id="SSF56784">
    <property type="entry name" value="HAD-like"/>
    <property type="match status" value="1"/>
</dbReference>
<organism evidence="5 6">
    <name type="scientific">Cronobacter condimenti 1330</name>
    <dbReference type="NCBI Taxonomy" id="1073999"/>
    <lineage>
        <taxon>Bacteria</taxon>
        <taxon>Pseudomonadati</taxon>
        <taxon>Pseudomonadota</taxon>
        <taxon>Gammaproteobacteria</taxon>
        <taxon>Enterobacterales</taxon>
        <taxon>Enterobacteriaceae</taxon>
        <taxon>Cronobacter</taxon>
    </lineage>
</organism>
<dbReference type="PANTHER" id="PTHR10000">
    <property type="entry name" value="PHOSPHOSERINE PHOSPHATASE"/>
    <property type="match status" value="1"/>
</dbReference>
<evidence type="ECO:0000256" key="3">
    <source>
        <dbReference type="ARBA" id="ARBA00022842"/>
    </source>
</evidence>
<reference evidence="7" key="3">
    <citation type="submission" date="2015-09" db="EMBL/GenBank/DDBJ databases">
        <title>Cronobacter genome sequencing and assembly.</title>
        <authorList>
            <person name="Descombes P."/>
            <person name="Baert L."/>
            <person name="Ngom-Bru C."/>
            <person name="Barretto C."/>
        </authorList>
    </citation>
    <scope>NUCLEOTIDE SEQUENCE [LARGE SCALE GENOMIC DNA]</scope>
    <source>
        <strain evidence="7">LMG 26250</strain>
    </source>
</reference>
<dbReference type="GO" id="GO:0016791">
    <property type="term" value="F:phosphatase activity"/>
    <property type="evidence" value="ECO:0007669"/>
    <property type="project" value="UniProtKB-ARBA"/>
</dbReference>
<dbReference type="SFLD" id="SFLDG01140">
    <property type="entry name" value="C2.B:_Phosphomannomutase_and_P"/>
    <property type="match status" value="1"/>
</dbReference>
<keyword evidence="7" id="KW-1185">Reference proteome</keyword>
<dbReference type="Proteomes" id="UP000009340">
    <property type="component" value="Unassembled WGS sequence"/>
</dbReference>
<evidence type="ECO:0000313" key="7">
    <source>
        <dbReference type="Proteomes" id="UP000067320"/>
    </source>
</evidence>
<dbReference type="Gene3D" id="3.30.1240.10">
    <property type="match status" value="1"/>
</dbReference>
<dbReference type="KEGG" id="ccon:AFK62_06700"/>
<dbReference type="GO" id="GO:0005829">
    <property type="term" value="C:cytosol"/>
    <property type="evidence" value="ECO:0007669"/>
    <property type="project" value="TreeGrafter"/>
</dbReference>
<keyword evidence="1" id="KW-0479">Metal-binding</keyword>
<dbReference type="PATRIC" id="fig|1073999.7.peg.1377"/>
<evidence type="ECO:0000256" key="1">
    <source>
        <dbReference type="ARBA" id="ARBA00022723"/>
    </source>
</evidence>
<dbReference type="CDD" id="cd07518">
    <property type="entry name" value="HAD_YbiV-Like"/>
    <property type="match status" value="1"/>
</dbReference>
<protein>
    <submittedName>
        <fullName evidence="5">Protein ybjI</fullName>
    </submittedName>
    <submittedName>
        <fullName evidence="4">Sugar phosphatase</fullName>
    </submittedName>
</protein>
<dbReference type="PANTHER" id="PTHR10000:SF53">
    <property type="entry name" value="5-AMINO-6-(5-PHOSPHO-D-RIBITYLAMINO)URACIL PHOSPHATASE YBJI-RELATED"/>
    <property type="match status" value="1"/>
</dbReference>
<evidence type="ECO:0000313" key="6">
    <source>
        <dbReference type="Proteomes" id="UP000009340"/>
    </source>
</evidence>
<keyword evidence="3" id="KW-0460">Magnesium</keyword>
<keyword evidence="2" id="KW-0378">Hydrolase</keyword>
<dbReference type="eggNOG" id="COG0561">
    <property type="taxonomic scope" value="Bacteria"/>
</dbReference>
<evidence type="ECO:0000313" key="4">
    <source>
        <dbReference type="EMBL" id="ALB62208.1"/>
    </source>
</evidence>
<dbReference type="Pfam" id="PF08282">
    <property type="entry name" value="Hydrolase_3"/>
    <property type="match status" value="1"/>
</dbReference>
<dbReference type="EMBL" id="CAKW01000014">
    <property type="protein sequence ID" value="CCJ70978.1"/>
    <property type="molecule type" value="Genomic_DNA"/>
</dbReference>
<accession>K7ZXF1</accession>
<evidence type="ECO:0000313" key="5">
    <source>
        <dbReference type="EMBL" id="CCJ70978.1"/>
    </source>
</evidence>
<dbReference type="AlphaFoldDB" id="K7ZXF1"/>
<reference evidence="7" key="2">
    <citation type="submission" date="2015-07" db="EMBL/GenBank/DDBJ databases">
        <authorList>
            <person name="Moine D."/>
            <person name="Kassam M."/>
        </authorList>
    </citation>
    <scope>NUCLEOTIDE SEQUENCE [LARGE SCALE GENOMIC DNA]</scope>
    <source>
        <strain evidence="7">LMG 26250</strain>
    </source>
</reference>
<dbReference type="InterPro" id="IPR000150">
    <property type="entry name" value="Cof"/>
</dbReference>
<gene>
    <name evidence="4" type="ORF">AFK62_06700</name>
    <name evidence="5" type="ORF">BN137_313</name>
</gene>
<reference evidence="5" key="1">
    <citation type="submission" date="2012-07" db="EMBL/GenBank/DDBJ databases">
        <authorList>
            <person name="Cummings C."/>
        </authorList>
    </citation>
    <scope>NUCLEOTIDE SEQUENCE</scope>
    <source>
        <strain evidence="5">1330</strain>
    </source>
</reference>
<dbReference type="STRING" id="1073999.AFK62_06700"/>
<evidence type="ECO:0000256" key="2">
    <source>
        <dbReference type="ARBA" id="ARBA00022801"/>
    </source>
</evidence>
<dbReference type="InterPro" id="IPR006379">
    <property type="entry name" value="HAD-SF_hydro_IIB"/>
</dbReference>
<dbReference type="OrthoDB" id="3180855at2"/>
<dbReference type="SFLD" id="SFLDS00003">
    <property type="entry name" value="Haloacid_Dehalogenase"/>
    <property type="match status" value="1"/>
</dbReference>
<dbReference type="Gene3D" id="3.40.50.1000">
    <property type="entry name" value="HAD superfamily/HAD-like"/>
    <property type="match status" value="1"/>
</dbReference>
<dbReference type="InterPro" id="IPR023214">
    <property type="entry name" value="HAD_sf"/>
</dbReference>
<dbReference type="SFLD" id="SFLDG01144">
    <property type="entry name" value="C2.B.4:_PGP_Like"/>
    <property type="match status" value="1"/>
</dbReference>